<gene>
    <name evidence="1" type="ORF">ORM20_00126</name>
</gene>
<sequence length="199" mass="22805">MNYDNGIPTSAILNSQENINGTIVKWSENGRILVYYPSDMKKPKPRPSEAYDYSKTAIKGVLENLRASNGTTTQSPYLGNGFVLIFNIKFFERRRDLHTFDLVDGKIVPGKNHECREYEAKTRNNAKTTKSDIRELPPFLDVDGTYRIHSDGSLEKIRDRTFESSKRYEFPVFTIIPQTETRKRKTNGKNSLPDYAKAA</sequence>
<evidence type="ECO:0000313" key="1">
    <source>
        <dbReference type="EMBL" id="CAI3971175.1"/>
    </source>
</evidence>
<dbReference type="EMBL" id="OX359470">
    <property type="protein sequence ID" value="CAI3971175.1"/>
    <property type="molecule type" value="Genomic_DNA"/>
</dbReference>
<protein>
    <submittedName>
        <fullName evidence="1">Uncharacterized protein</fullName>
    </submittedName>
</protein>
<organism evidence="1">
    <name type="scientific">Ochrobactrum phage ORM_20</name>
    <dbReference type="NCBI Taxonomy" id="2985243"/>
    <lineage>
        <taxon>Viruses</taxon>
    </lineage>
</organism>
<name>A0A9N6WUZ5_9VIRU</name>
<accession>A0A9N6WUZ5</accession>
<reference evidence="1" key="1">
    <citation type="submission" date="2022-10" db="EMBL/GenBank/DDBJ databases">
        <authorList>
            <person name="Meaden S."/>
        </authorList>
    </citation>
    <scope>NUCLEOTIDE SEQUENCE</scope>
</reference>
<proteinExistence type="predicted"/>